<name>A0A3N0XVM1_ANAGA</name>
<accession>A0A3N0XVM1</accession>
<dbReference type="EMBL" id="RJVU01059636">
    <property type="protein sequence ID" value="ROJ70149.1"/>
    <property type="molecule type" value="Genomic_DNA"/>
</dbReference>
<keyword evidence="2" id="KW-1185">Reference proteome</keyword>
<gene>
    <name evidence="1" type="ORF">DPX16_13870</name>
</gene>
<proteinExistence type="predicted"/>
<sequence>MEALRRSESWLNARAAPEELTRRASAGLTAGAGRALERTPGLGRALERTPGLERILTDPVLPIVSDGGDI</sequence>
<reference evidence="1 2" key="1">
    <citation type="submission" date="2018-10" db="EMBL/GenBank/DDBJ databases">
        <title>Genome assembly for a Yunnan-Guizhou Plateau 3E fish, Anabarilius grahami (Regan), and its evolutionary and genetic applications.</title>
        <authorList>
            <person name="Jiang W."/>
        </authorList>
    </citation>
    <scope>NUCLEOTIDE SEQUENCE [LARGE SCALE GENOMIC DNA]</scope>
    <source>
        <strain evidence="1">AG-KIZ</strain>
        <tissue evidence="1">Muscle</tissue>
    </source>
</reference>
<evidence type="ECO:0000313" key="1">
    <source>
        <dbReference type="EMBL" id="ROJ70149.1"/>
    </source>
</evidence>
<organism evidence="1 2">
    <name type="scientific">Anabarilius grahami</name>
    <name type="common">Kanglang fish</name>
    <name type="synonym">Barilius grahami</name>
    <dbReference type="NCBI Taxonomy" id="495550"/>
    <lineage>
        <taxon>Eukaryota</taxon>
        <taxon>Metazoa</taxon>
        <taxon>Chordata</taxon>
        <taxon>Craniata</taxon>
        <taxon>Vertebrata</taxon>
        <taxon>Euteleostomi</taxon>
        <taxon>Actinopterygii</taxon>
        <taxon>Neopterygii</taxon>
        <taxon>Teleostei</taxon>
        <taxon>Ostariophysi</taxon>
        <taxon>Cypriniformes</taxon>
        <taxon>Xenocyprididae</taxon>
        <taxon>Xenocypridinae</taxon>
        <taxon>Xenocypridinae incertae sedis</taxon>
        <taxon>Anabarilius</taxon>
    </lineage>
</organism>
<dbReference type="Proteomes" id="UP000281406">
    <property type="component" value="Unassembled WGS sequence"/>
</dbReference>
<comment type="caution">
    <text evidence="1">The sequence shown here is derived from an EMBL/GenBank/DDBJ whole genome shotgun (WGS) entry which is preliminary data.</text>
</comment>
<evidence type="ECO:0000313" key="2">
    <source>
        <dbReference type="Proteomes" id="UP000281406"/>
    </source>
</evidence>
<dbReference type="AlphaFoldDB" id="A0A3N0XVM1"/>
<protein>
    <submittedName>
        <fullName evidence="1">Uncharacterized protein</fullName>
    </submittedName>
</protein>